<evidence type="ECO:0000313" key="3">
    <source>
        <dbReference type="EMBL" id="GAV28536.1"/>
    </source>
</evidence>
<dbReference type="PROSITE" id="PS50089">
    <property type="entry name" value="ZF_RING_2"/>
    <property type="match status" value="1"/>
</dbReference>
<dbReference type="EMBL" id="BDGI01000072">
    <property type="protein sequence ID" value="GAV28536.1"/>
    <property type="molecule type" value="Genomic_DNA"/>
</dbReference>
<feature type="domain" description="RING-type" evidence="2">
    <location>
        <begin position="138"/>
        <end position="180"/>
    </location>
</feature>
<evidence type="ECO:0000313" key="4">
    <source>
        <dbReference type="Proteomes" id="UP000186136"/>
    </source>
</evidence>
<dbReference type="GO" id="GO:0006511">
    <property type="term" value="P:ubiquitin-dependent protein catabolic process"/>
    <property type="evidence" value="ECO:0007669"/>
    <property type="project" value="TreeGrafter"/>
</dbReference>
<accession>A0A1Q2YG32</accession>
<comment type="caution">
    <text evidence="3">The sequence shown here is derived from an EMBL/GenBank/DDBJ whole genome shotgun (WGS) entry which is preliminary data.</text>
</comment>
<name>A0A1Q2YG32_9ASCO</name>
<keyword evidence="1" id="KW-0862">Zinc</keyword>
<dbReference type="CDD" id="cd16473">
    <property type="entry name" value="RING-H2_RNF103"/>
    <property type="match status" value="1"/>
</dbReference>
<dbReference type="SMART" id="SM00184">
    <property type="entry name" value="RING"/>
    <property type="match status" value="1"/>
</dbReference>
<evidence type="ECO:0000259" key="2">
    <source>
        <dbReference type="PROSITE" id="PS50089"/>
    </source>
</evidence>
<dbReference type="SUPFAM" id="SSF57850">
    <property type="entry name" value="RING/U-box"/>
    <property type="match status" value="1"/>
</dbReference>
<organism evidence="3 4">
    <name type="scientific">Pichia membranifaciens</name>
    <dbReference type="NCBI Taxonomy" id="4926"/>
    <lineage>
        <taxon>Eukaryota</taxon>
        <taxon>Fungi</taxon>
        <taxon>Dikarya</taxon>
        <taxon>Ascomycota</taxon>
        <taxon>Saccharomycotina</taxon>
        <taxon>Pichiomycetes</taxon>
        <taxon>Pichiales</taxon>
        <taxon>Pichiaceae</taxon>
        <taxon>Pichia</taxon>
    </lineage>
</organism>
<dbReference type="GO" id="GO:0061630">
    <property type="term" value="F:ubiquitin protein ligase activity"/>
    <property type="evidence" value="ECO:0007669"/>
    <property type="project" value="TreeGrafter"/>
</dbReference>
<dbReference type="AlphaFoldDB" id="A0A1Q2YG32"/>
<dbReference type="GO" id="GO:0005737">
    <property type="term" value="C:cytoplasm"/>
    <property type="evidence" value="ECO:0007669"/>
    <property type="project" value="TreeGrafter"/>
</dbReference>
<dbReference type="GO" id="GO:0008270">
    <property type="term" value="F:zinc ion binding"/>
    <property type="evidence" value="ECO:0007669"/>
    <property type="project" value="UniProtKB-KW"/>
</dbReference>
<proteinExistence type="predicted"/>
<dbReference type="Gene3D" id="3.30.40.10">
    <property type="entry name" value="Zinc/RING finger domain, C3HC4 (zinc finger)"/>
    <property type="match status" value="1"/>
</dbReference>
<evidence type="ECO:0000256" key="1">
    <source>
        <dbReference type="PROSITE-ProRule" id="PRU00175"/>
    </source>
</evidence>
<dbReference type="Proteomes" id="UP000186136">
    <property type="component" value="Unassembled WGS sequence"/>
</dbReference>
<dbReference type="PANTHER" id="PTHR22765">
    <property type="entry name" value="RING FINGER AND PROTEASE ASSOCIATED DOMAIN-CONTAINING"/>
    <property type="match status" value="1"/>
</dbReference>
<dbReference type="InterPro" id="IPR051826">
    <property type="entry name" value="E3_ubiquitin-ligase_domain"/>
</dbReference>
<protein>
    <recommendedName>
        <fullName evidence="2">RING-type domain-containing protein</fullName>
    </recommendedName>
</protein>
<gene>
    <name evidence="3" type="ORF">PMKS-002007</name>
</gene>
<dbReference type="OrthoDB" id="8062037at2759"/>
<reference evidence="3 4" key="1">
    <citation type="submission" date="2016-08" db="EMBL/GenBank/DDBJ databases">
        <title>Whole genome shotgun sequence of Pichia membranifaciens KS47-1.</title>
        <authorList>
            <person name="Konishi M."/>
            <person name="Ishida M."/>
            <person name="Arakawa T."/>
            <person name="Kato Y."/>
            <person name="Horiuchi J."/>
        </authorList>
    </citation>
    <scope>NUCLEOTIDE SEQUENCE [LARGE SCALE GENOMIC DNA]</scope>
    <source>
        <strain evidence="3 4">KS47-1</strain>
    </source>
</reference>
<dbReference type="InterPro" id="IPR013083">
    <property type="entry name" value="Znf_RING/FYVE/PHD"/>
</dbReference>
<sequence>MLHMRMTRAQKIETLTDSQLAEFFPLKTYTEWLNGGKEEAQNINHGKLGYKEHFESVEDVPKNAYESNIESSSKLANEDSATKSGIEMNAVNTMVEEQDITDMLPDKLDYTIVATTIPSQEEQEHAEEGEKHFTSGICAICLDSLEDDDSVRGLMCGHVFHQVCIDPWLTTRRACCPTCKRDLYIEIQNSSEGSADDTNVETVNNNADDTNSIHRNRFTLNLNDIINLPTGEPGETGIDELFNISPDNCYSFFLILILTRLKAQILLTALLYVRNNNYSLDDATNQEEAETIDNNIELEIHPNSQLNAILYSDQITSKFYQKNDTDSFKTPPIPDLSELNPQIKRIVEHHPRPFYPTDLANLDYAAWKQTKRMSRGIKRFYFCAIGVSQLQLYYYNVLTIYDRNRRSRLHLDEA</sequence>
<dbReference type="PANTHER" id="PTHR22765:SF434">
    <property type="entry name" value="GB|AAD18119.1-RELATED"/>
    <property type="match status" value="1"/>
</dbReference>
<dbReference type="Pfam" id="PF13639">
    <property type="entry name" value="zf-RING_2"/>
    <property type="match status" value="1"/>
</dbReference>
<keyword evidence="1" id="KW-0479">Metal-binding</keyword>
<keyword evidence="1" id="KW-0863">Zinc-finger</keyword>
<dbReference type="InterPro" id="IPR001841">
    <property type="entry name" value="Znf_RING"/>
</dbReference>
<keyword evidence="4" id="KW-1185">Reference proteome</keyword>